<accession>A0A841J4Q6</accession>
<evidence type="ECO:0000313" key="2">
    <source>
        <dbReference type="EMBL" id="MBB6125963.1"/>
    </source>
</evidence>
<dbReference type="InterPro" id="IPR024775">
    <property type="entry name" value="DinB-like"/>
</dbReference>
<gene>
    <name evidence="2" type="ORF">HDF22_000064</name>
</gene>
<dbReference type="SUPFAM" id="SSF109854">
    <property type="entry name" value="DinB/YfiT-like putative metalloenzymes"/>
    <property type="match status" value="1"/>
</dbReference>
<evidence type="ECO:0000313" key="3">
    <source>
        <dbReference type="Proteomes" id="UP000548326"/>
    </source>
</evidence>
<name>A0A841J4Q6_9SPHI</name>
<dbReference type="Pfam" id="PF12867">
    <property type="entry name" value="DinB_2"/>
    <property type="match status" value="1"/>
</dbReference>
<dbReference type="AlphaFoldDB" id="A0A841J4Q6"/>
<proteinExistence type="predicted"/>
<dbReference type="InterPro" id="IPR034660">
    <property type="entry name" value="DinB/YfiT-like"/>
</dbReference>
<comment type="caution">
    <text evidence="2">The sequence shown here is derived from an EMBL/GenBank/DDBJ whole genome shotgun (WGS) entry which is preliminary data.</text>
</comment>
<reference evidence="2 3" key="1">
    <citation type="submission" date="2020-08" db="EMBL/GenBank/DDBJ databases">
        <title>Genomic Encyclopedia of Type Strains, Phase IV (KMG-V): Genome sequencing to study the core and pangenomes of soil and plant-associated prokaryotes.</title>
        <authorList>
            <person name="Whitman W."/>
        </authorList>
    </citation>
    <scope>NUCLEOTIDE SEQUENCE [LARGE SCALE GENOMIC DNA]</scope>
    <source>
        <strain evidence="2 3">MP601</strain>
    </source>
</reference>
<dbReference type="RefSeq" id="WP_183584878.1">
    <property type="nucleotide sequence ID" value="NZ_JACHCA010000001.1"/>
</dbReference>
<feature type="domain" description="DinB-like" evidence="1">
    <location>
        <begin position="26"/>
        <end position="165"/>
    </location>
</feature>
<evidence type="ECO:0000259" key="1">
    <source>
        <dbReference type="Pfam" id="PF12867"/>
    </source>
</evidence>
<dbReference type="Gene3D" id="1.20.120.450">
    <property type="entry name" value="dinb family like domain"/>
    <property type="match status" value="1"/>
</dbReference>
<sequence length="174" mass="19652">MSNTITETNALSLLNTAIKVAISNWELQNTRLNTLLDKLTDEQLAAQTAPGRNSGVYLLGHLTAVSDGMFTYLELGERLHPELDNLFVKNPEAAELERPSIVELKSYWTNVNTLLKQQMEALPAEAWFAKHSAISVDDFEREPHRNKLNILINRTIHQGYHLGQLVYLLSKTNV</sequence>
<protein>
    <recommendedName>
        <fullName evidence="1">DinB-like domain-containing protein</fullName>
    </recommendedName>
</protein>
<dbReference type="EMBL" id="JACHCA010000001">
    <property type="protein sequence ID" value="MBB6125963.1"/>
    <property type="molecule type" value="Genomic_DNA"/>
</dbReference>
<dbReference type="Proteomes" id="UP000548326">
    <property type="component" value="Unassembled WGS sequence"/>
</dbReference>
<organism evidence="2 3">
    <name type="scientific">Mucilaginibacter lappiensis</name>
    <dbReference type="NCBI Taxonomy" id="354630"/>
    <lineage>
        <taxon>Bacteria</taxon>
        <taxon>Pseudomonadati</taxon>
        <taxon>Bacteroidota</taxon>
        <taxon>Sphingobacteriia</taxon>
        <taxon>Sphingobacteriales</taxon>
        <taxon>Sphingobacteriaceae</taxon>
        <taxon>Mucilaginibacter</taxon>
    </lineage>
</organism>